<dbReference type="InterPro" id="IPR036690">
    <property type="entry name" value="Fdx_antiC-bd_sf"/>
</dbReference>
<protein>
    <recommendedName>
        <fullName evidence="1">FDX-ACB domain-containing protein</fullName>
    </recommendedName>
</protein>
<evidence type="ECO:0000313" key="2">
    <source>
        <dbReference type="EMBL" id="OGG30146.1"/>
    </source>
</evidence>
<organism evidence="2 3">
    <name type="scientific">Candidatus Gottesmanbacteria bacterium RIFCSPLOWO2_01_FULL_46_21</name>
    <dbReference type="NCBI Taxonomy" id="1798393"/>
    <lineage>
        <taxon>Bacteria</taxon>
        <taxon>Candidatus Gottesmaniibacteriota</taxon>
    </lineage>
</organism>
<proteinExistence type="predicted"/>
<dbReference type="InterPro" id="IPR045864">
    <property type="entry name" value="aa-tRNA-synth_II/BPL/LPL"/>
</dbReference>
<dbReference type="Pfam" id="PF17759">
    <property type="entry name" value="tRNA_synthFbeta"/>
    <property type="match status" value="1"/>
</dbReference>
<name>A0A1F6AZP3_9BACT</name>
<dbReference type="InterPro" id="IPR005121">
    <property type="entry name" value="Fdx_antiC-bd"/>
</dbReference>
<dbReference type="Gene3D" id="3.30.70.380">
    <property type="entry name" value="Ferrodoxin-fold anticodon-binding domain"/>
    <property type="match status" value="1"/>
</dbReference>
<evidence type="ECO:0000259" key="1">
    <source>
        <dbReference type="PROSITE" id="PS51447"/>
    </source>
</evidence>
<dbReference type="Proteomes" id="UP000178461">
    <property type="component" value="Unassembled WGS sequence"/>
</dbReference>
<dbReference type="InterPro" id="IPR041616">
    <property type="entry name" value="PheRS_beta_core"/>
</dbReference>
<dbReference type="PROSITE" id="PS51447">
    <property type="entry name" value="FDX_ACB"/>
    <property type="match status" value="1"/>
</dbReference>
<dbReference type="Gene3D" id="3.30.930.10">
    <property type="entry name" value="Bira Bifunctional Protein, Domain 2"/>
    <property type="match status" value="1"/>
</dbReference>
<dbReference type="SUPFAM" id="SSF54991">
    <property type="entry name" value="Anticodon-binding domain of PheRS"/>
    <property type="match status" value="1"/>
</dbReference>
<accession>A0A1F6AZP3</accession>
<dbReference type="SUPFAM" id="SSF55681">
    <property type="entry name" value="Class II aaRS and biotin synthetases"/>
    <property type="match status" value="1"/>
</dbReference>
<comment type="caution">
    <text evidence="2">The sequence shown here is derived from an EMBL/GenBank/DDBJ whole genome shotgun (WGS) entry which is preliminary data.</text>
</comment>
<dbReference type="Pfam" id="PF03147">
    <property type="entry name" value="FDX-ACB"/>
    <property type="match status" value="1"/>
</dbReference>
<dbReference type="SMART" id="SM00896">
    <property type="entry name" value="FDX-ACB"/>
    <property type="match status" value="1"/>
</dbReference>
<dbReference type="AlphaFoldDB" id="A0A1F6AZP3"/>
<evidence type="ECO:0000313" key="3">
    <source>
        <dbReference type="Proteomes" id="UP000178461"/>
    </source>
</evidence>
<gene>
    <name evidence="2" type="ORF">A2971_05440</name>
</gene>
<sequence>MISENLMDQFSPDKTKAYKITNPLSSEWVYMRPSLVPSIEEALKQNLSFKKDLKLFELSMVYEYRSRDLPLEKSQLIVAWTGNQYVQASGLRDAIFGLFGATNQPAQILFSSVRTILVIDVDGLIQNAKPTKHYQPPPKYPPVYEDFTFVMPPRTAIGPMMEALKSVSLLIADVSLLDTYEDTRTLHVTYQSREKNLTDEDIRPVHEKLIKTASDMFSANIKA</sequence>
<feature type="domain" description="FDX-ACB" evidence="1">
    <location>
        <begin position="138"/>
        <end position="222"/>
    </location>
</feature>
<dbReference type="EMBL" id="MFJW01000007">
    <property type="protein sequence ID" value="OGG30146.1"/>
    <property type="molecule type" value="Genomic_DNA"/>
</dbReference>
<reference evidence="2 3" key="1">
    <citation type="journal article" date="2016" name="Nat. Commun.">
        <title>Thousands of microbial genomes shed light on interconnected biogeochemical processes in an aquifer system.</title>
        <authorList>
            <person name="Anantharaman K."/>
            <person name="Brown C.T."/>
            <person name="Hug L.A."/>
            <person name="Sharon I."/>
            <person name="Castelle C.J."/>
            <person name="Probst A.J."/>
            <person name="Thomas B.C."/>
            <person name="Singh A."/>
            <person name="Wilkins M.J."/>
            <person name="Karaoz U."/>
            <person name="Brodie E.L."/>
            <person name="Williams K.H."/>
            <person name="Hubbard S.S."/>
            <person name="Banfield J.F."/>
        </authorList>
    </citation>
    <scope>NUCLEOTIDE SEQUENCE [LARGE SCALE GENOMIC DNA]</scope>
</reference>